<dbReference type="Proteomes" id="UP000373449">
    <property type="component" value="Unassembled WGS sequence"/>
</dbReference>
<name>A0A2C6DQY1_9GAMM</name>
<keyword evidence="3" id="KW-1185">Reference proteome</keyword>
<dbReference type="EMBL" id="PDDX01000001">
    <property type="protein sequence ID" value="PHI31231.1"/>
    <property type="molecule type" value="Genomic_DNA"/>
</dbReference>
<dbReference type="OrthoDB" id="6637252at2"/>
<evidence type="ECO:0000313" key="4">
    <source>
        <dbReference type="Proteomes" id="UP000373449"/>
    </source>
</evidence>
<gene>
    <name evidence="1" type="ORF">CRN84_18730</name>
    <name evidence="2" type="ORF">NCTC12282_05150</name>
</gene>
<sequence length="120" mass="14029">MPETLNALVQEFIVSADDNGFVPLKAFAQKTLKRSANDISTFFDLESRFYSRYQQTIIHNIKHNVVFIKRYKKDGSLRARVCEGGVHQDDLLTFITRAKNEIEENEKRFDVAYKNYYGLE</sequence>
<accession>A0A2C6DQY1</accession>
<dbReference type="AlphaFoldDB" id="A0A2C6DQY1"/>
<reference evidence="2 4" key="3">
    <citation type="submission" date="2019-03" db="EMBL/GenBank/DDBJ databases">
        <authorList>
            <consortium name="Pathogen Informatics"/>
        </authorList>
    </citation>
    <scope>NUCLEOTIDE SEQUENCE [LARGE SCALE GENOMIC DNA]</scope>
    <source>
        <strain evidence="2 4">NCTC12282</strain>
    </source>
</reference>
<reference evidence="3" key="2">
    <citation type="submission" date="2017-09" db="EMBL/GenBank/DDBJ databases">
        <title>FDA dAtabase for Regulatory Grade micrObial Sequences (FDA-ARGOS): Supporting development and validation of Infectious Disease Dx tests.</title>
        <authorList>
            <person name="Minogue T."/>
            <person name="Wolcott M."/>
            <person name="Wasieloski L."/>
            <person name="Aguilar W."/>
            <person name="Moore D."/>
            <person name="Tallon L."/>
            <person name="Sadzewicz L."/>
            <person name="Ott S."/>
            <person name="Zhao X."/>
            <person name="Nagaraj S."/>
            <person name="Vavikolanu K."/>
            <person name="Aluvathingal J."/>
            <person name="Nadendla S."/>
            <person name="Sichtig H."/>
        </authorList>
    </citation>
    <scope>NUCLEOTIDE SEQUENCE [LARGE SCALE GENOMIC DNA]</scope>
    <source>
        <strain evidence="3">FDAARGOS_387</strain>
    </source>
</reference>
<evidence type="ECO:0000313" key="2">
    <source>
        <dbReference type="EMBL" id="VFS51507.1"/>
    </source>
</evidence>
<dbReference type="EMBL" id="CAADJA010000002">
    <property type="protein sequence ID" value="VFS51507.1"/>
    <property type="molecule type" value="Genomic_DNA"/>
</dbReference>
<dbReference type="RefSeq" id="WP_029094556.1">
    <property type="nucleotide sequence ID" value="NZ_BRLG01000018.1"/>
</dbReference>
<reference evidence="1" key="1">
    <citation type="submission" date="2017-09" db="EMBL/GenBank/DDBJ databases">
        <title>FDA dAtabase for Regulatory Grade micrObial Sequences (FDA-ARGOS): Supporting development and validation of Infectious Disease Dx tests.</title>
        <authorList>
            <person name="Minogue T."/>
            <person name="Wolcott M."/>
            <person name="Wasieloski L."/>
            <person name="Aguilar W."/>
            <person name="Moore D."/>
            <person name="Tallon L.J."/>
            <person name="Sadzewicz L."/>
            <person name="Ott S."/>
            <person name="Zhao X."/>
            <person name="Nagaraj S."/>
            <person name="Vavikolanu K."/>
            <person name="Aluvathingal J."/>
            <person name="Nadendla S."/>
            <person name="Sichtig H."/>
        </authorList>
    </citation>
    <scope>NUCLEOTIDE SEQUENCE</scope>
    <source>
        <strain evidence="1">FDAARGOS_387</strain>
    </source>
</reference>
<dbReference type="Proteomes" id="UP000224974">
    <property type="component" value="Unassembled WGS sequence"/>
</dbReference>
<protein>
    <submittedName>
        <fullName evidence="1">Uncharacterized protein</fullName>
    </submittedName>
</protein>
<proteinExistence type="predicted"/>
<organism evidence="1 3">
    <name type="scientific">Budvicia aquatica</name>
    <dbReference type="NCBI Taxonomy" id="82979"/>
    <lineage>
        <taxon>Bacteria</taxon>
        <taxon>Pseudomonadati</taxon>
        <taxon>Pseudomonadota</taxon>
        <taxon>Gammaproteobacteria</taxon>
        <taxon>Enterobacterales</taxon>
        <taxon>Budviciaceae</taxon>
        <taxon>Budvicia</taxon>
    </lineage>
</organism>
<evidence type="ECO:0000313" key="1">
    <source>
        <dbReference type="EMBL" id="PHI31231.1"/>
    </source>
</evidence>
<evidence type="ECO:0000313" key="3">
    <source>
        <dbReference type="Proteomes" id="UP000224974"/>
    </source>
</evidence>